<dbReference type="InterPro" id="IPR029062">
    <property type="entry name" value="Class_I_gatase-like"/>
</dbReference>
<dbReference type="Pfam" id="PF13507">
    <property type="entry name" value="GATase_5"/>
    <property type="match status" value="1"/>
</dbReference>
<dbReference type="GO" id="GO:0006189">
    <property type="term" value="P:'de novo' IMP biosynthetic process"/>
    <property type="evidence" value="ECO:0007669"/>
    <property type="project" value="InterPro"/>
</dbReference>
<dbReference type="GO" id="GO:0005524">
    <property type="term" value="F:ATP binding"/>
    <property type="evidence" value="ECO:0007669"/>
    <property type="project" value="UniProtKB-KW"/>
</dbReference>
<gene>
    <name evidence="8" type="primary">purQ</name>
    <name evidence="8" type="ORF">A6J39_002265</name>
</gene>
<reference evidence="8" key="1">
    <citation type="submission" date="2017-12" db="EMBL/GenBank/DDBJ databases">
        <title>FDA dAtabase for Regulatory Grade micrObial Sequences (FDA-ARGOS): Supporting development and validation of Infectious Disease Dx tests.</title>
        <authorList>
            <person name="Kerrigan L."/>
            <person name="Tallon L.J."/>
            <person name="Sadzewicz L."/>
            <person name="Sengamalay N."/>
            <person name="Ott S."/>
            <person name="Godinez A."/>
            <person name="Nagaraj S."/>
            <person name="Vavikolanu K."/>
            <person name="Vyas G."/>
            <person name="Nadendla S."/>
            <person name="Aluvathingal J."/>
            <person name="Sichtig H."/>
        </authorList>
    </citation>
    <scope>NUCLEOTIDE SEQUENCE [LARGE SCALE GENOMIC DNA]</scope>
    <source>
        <strain evidence="8">FDAARGOS_200</strain>
    </source>
</reference>
<evidence type="ECO:0000256" key="7">
    <source>
        <dbReference type="ARBA" id="ARBA00022962"/>
    </source>
</evidence>
<protein>
    <submittedName>
        <fullName evidence="8">Phosphoribosylformylglycinamidine synthase I</fullName>
    </submittedName>
</protein>
<name>A0AAX0WPC0_9GAMM</name>
<evidence type="ECO:0000313" key="8">
    <source>
        <dbReference type="EMBL" id="PNL60129.1"/>
    </source>
</evidence>
<evidence type="ECO:0000256" key="4">
    <source>
        <dbReference type="ARBA" id="ARBA00022755"/>
    </source>
</evidence>
<evidence type="ECO:0000256" key="2">
    <source>
        <dbReference type="ARBA" id="ARBA00022598"/>
    </source>
</evidence>
<dbReference type="SMART" id="SM01211">
    <property type="entry name" value="GATase_5"/>
    <property type="match status" value="1"/>
</dbReference>
<dbReference type="PROSITE" id="PS51273">
    <property type="entry name" value="GATASE_TYPE_1"/>
    <property type="match status" value="1"/>
</dbReference>
<evidence type="ECO:0000313" key="9">
    <source>
        <dbReference type="Proteomes" id="UP000192511"/>
    </source>
</evidence>
<dbReference type="AlphaFoldDB" id="A0AAX0WPC0"/>
<comment type="caution">
    <text evidence="8">The sequence shown here is derived from an EMBL/GenBank/DDBJ whole genome shotgun (WGS) entry which is preliminary data.</text>
</comment>
<dbReference type="GO" id="GO:0016787">
    <property type="term" value="F:hydrolase activity"/>
    <property type="evidence" value="ECO:0007669"/>
    <property type="project" value="UniProtKB-KW"/>
</dbReference>
<evidence type="ECO:0000256" key="3">
    <source>
        <dbReference type="ARBA" id="ARBA00022741"/>
    </source>
</evidence>
<dbReference type="PANTHER" id="PTHR47552">
    <property type="entry name" value="PHOSPHORIBOSYLFORMYLGLYCINAMIDINE SYNTHASE SUBUNIT PURQ"/>
    <property type="match status" value="1"/>
</dbReference>
<keyword evidence="4" id="KW-0658">Purine biosynthesis</keyword>
<dbReference type="GeneID" id="98064488"/>
<dbReference type="GO" id="GO:0004642">
    <property type="term" value="F:phosphoribosylformylglycinamidine synthase activity"/>
    <property type="evidence" value="ECO:0007669"/>
    <property type="project" value="InterPro"/>
</dbReference>
<dbReference type="EMBL" id="NBTX02000004">
    <property type="protein sequence ID" value="PNL60129.1"/>
    <property type="molecule type" value="Genomic_DNA"/>
</dbReference>
<evidence type="ECO:0000256" key="1">
    <source>
        <dbReference type="ARBA" id="ARBA00022490"/>
    </source>
</evidence>
<keyword evidence="5" id="KW-0378">Hydrolase</keyword>
<keyword evidence="2" id="KW-0436">Ligase</keyword>
<dbReference type="Gene3D" id="3.40.50.880">
    <property type="match status" value="1"/>
</dbReference>
<dbReference type="SUPFAM" id="SSF52317">
    <property type="entry name" value="Class I glutamine amidotransferase-like"/>
    <property type="match status" value="1"/>
</dbReference>
<proteinExistence type="predicted"/>
<keyword evidence="7" id="KW-0315">Glutamine amidotransferase</keyword>
<sequence length="426" mass="47881">MIRIGLIQFPGSNCERETALAVKRVGMEPVEFLWNESLEKLRNLDGYILIGGFSYEDRSRAGIIAALDPVIQEIKAQSEKGKPVIGICNGAQILVESGLVPGFNQNDISMSLTENKRIAHGKIVGTGFYNAWVHMRLAENHQHNAFTRHLKTTDLVHLPIAHAQGRFLMPDSLLKEIEKHGLNLFQYCDAEGNVIDNFPINPNGSAGNIAAITNLAGNVMAMMPHPERTINGDPIFASMRDYIKERQCSLGESEAITRDSKHVTNQKPQGFNKIPSSHICLVKLIITDNQALTVQKTLRRLGFPVTVNRFEHWEVECDSAEQFTQLKNTGLLYSERKEREVFANELGSHNALAYLVRAKEDLKGQQTLQTLNAHYAVQKINKIRHGVLWQFTSDETNVSALIDHILLTHIIGNPYAHECYRYDHSL</sequence>
<keyword evidence="6" id="KW-0067">ATP-binding</keyword>
<dbReference type="PANTHER" id="PTHR47552:SF1">
    <property type="entry name" value="PHOSPHORIBOSYLFORMYLGLYCINAMIDINE SYNTHASE SUBUNIT PURQ"/>
    <property type="match status" value="1"/>
</dbReference>
<dbReference type="RefSeq" id="WP_019232523.1">
    <property type="nucleotide sequence ID" value="NZ_CAAAHR010000035.1"/>
</dbReference>
<keyword evidence="9" id="KW-1185">Reference proteome</keyword>
<evidence type="ECO:0000256" key="6">
    <source>
        <dbReference type="ARBA" id="ARBA00022840"/>
    </source>
</evidence>
<evidence type="ECO:0000256" key="5">
    <source>
        <dbReference type="ARBA" id="ARBA00022801"/>
    </source>
</evidence>
<dbReference type="NCBIfam" id="TIGR01737">
    <property type="entry name" value="FGAM_synth_I"/>
    <property type="match status" value="1"/>
</dbReference>
<dbReference type="InterPro" id="IPR010075">
    <property type="entry name" value="PRibForGlyAmidine_synth_PurQ"/>
</dbReference>
<organism evidence="8 9">
    <name type="scientific">Legionella anisa</name>
    <dbReference type="NCBI Taxonomy" id="28082"/>
    <lineage>
        <taxon>Bacteria</taxon>
        <taxon>Pseudomonadati</taxon>
        <taxon>Pseudomonadota</taxon>
        <taxon>Gammaproteobacteria</taxon>
        <taxon>Legionellales</taxon>
        <taxon>Legionellaceae</taxon>
        <taxon>Legionella</taxon>
    </lineage>
</organism>
<keyword evidence="1" id="KW-0963">Cytoplasm</keyword>
<accession>A0AAX0WPC0</accession>
<dbReference type="Proteomes" id="UP000192511">
    <property type="component" value="Unassembled WGS sequence"/>
</dbReference>
<keyword evidence="3" id="KW-0547">Nucleotide-binding</keyword>